<dbReference type="EMBL" id="OZ023719">
    <property type="protein sequence ID" value="CAK9868032.1"/>
    <property type="molecule type" value="Genomic_DNA"/>
</dbReference>
<keyword evidence="2" id="KW-1185">Reference proteome</keyword>
<dbReference type="Proteomes" id="UP001497522">
    <property type="component" value="Chromosome 18"/>
</dbReference>
<gene>
    <name evidence="1" type="ORF">CSSPJE1EN2_LOCUS11027</name>
</gene>
<evidence type="ECO:0000313" key="1">
    <source>
        <dbReference type="EMBL" id="CAK9868032.1"/>
    </source>
</evidence>
<name>A0ABP1AZV8_9BRYO</name>
<reference evidence="1" key="1">
    <citation type="submission" date="2024-03" db="EMBL/GenBank/DDBJ databases">
        <authorList>
            <consortium name="ELIXIR-Norway"/>
            <consortium name="Elixir Norway"/>
        </authorList>
    </citation>
    <scope>NUCLEOTIDE SEQUENCE</scope>
</reference>
<protein>
    <submittedName>
        <fullName evidence="1">Uncharacterized protein</fullName>
    </submittedName>
</protein>
<proteinExistence type="predicted"/>
<accession>A0ABP1AZV8</accession>
<sequence>MDMALSSMQEVQLLFREQQLFSTWGGGGRRIKGLLCVCASPSRQVQQFLLLQSTALPPSGQKIETNVVLRDQGYRKFFPNAVICICSVGKV</sequence>
<organism evidence="1 2">
    <name type="scientific">Sphagnum jensenii</name>
    <dbReference type="NCBI Taxonomy" id="128206"/>
    <lineage>
        <taxon>Eukaryota</taxon>
        <taxon>Viridiplantae</taxon>
        <taxon>Streptophyta</taxon>
        <taxon>Embryophyta</taxon>
        <taxon>Bryophyta</taxon>
        <taxon>Sphagnophytina</taxon>
        <taxon>Sphagnopsida</taxon>
        <taxon>Sphagnales</taxon>
        <taxon>Sphagnaceae</taxon>
        <taxon>Sphagnum</taxon>
    </lineage>
</organism>
<evidence type="ECO:0000313" key="2">
    <source>
        <dbReference type="Proteomes" id="UP001497522"/>
    </source>
</evidence>